<dbReference type="Proteomes" id="UP000218418">
    <property type="component" value="Chromosome"/>
</dbReference>
<sequence length="318" mass="37199">MPENCYPTYQKKVVSVEQYHNKIQNKRTRCVICDYQIDEKNESIFSAFNCNVRAFQKDSFKIWRCPDCQTIHSLDIVDIAPYYEKYPIADAKLTWEMRLCYRKLSRQLIKHGFSKADSILDYGCANGLFIEYLRKKGFSKSYGYDPYASKNGFGNDTILAKAPFDYILLQDVIEHVEDPRKLLSKLDSLLAPGGYILVGTPNAANIDLTKPNISDFYNPVHVPYHFHVYTPQALEYLGNCQNWEAVEFRDRAYHDTPWMGVNTRAWNQYQRLCDGSLDTIHEPIELGKALTSYKMIFYVLFGYWLSYHTEMSMMFRKN</sequence>
<keyword evidence="1" id="KW-0489">Methyltransferase</keyword>
<dbReference type="GO" id="GO:0008168">
    <property type="term" value="F:methyltransferase activity"/>
    <property type="evidence" value="ECO:0007669"/>
    <property type="project" value="UniProtKB-KW"/>
</dbReference>
<dbReference type="PANTHER" id="PTHR43861:SF6">
    <property type="entry name" value="METHYLTRANSFERASE TYPE 11"/>
    <property type="match status" value="1"/>
</dbReference>
<dbReference type="PANTHER" id="PTHR43861">
    <property type="entry name" value="TRANS-ACONITATE 2-METHYLTRANSFERASE-RELATED"/>
    <property type="match status" value="1"/>
</dbReference>
<evidence type="ECO:0000313" key="1">
    <source>
        <dbReference type="EMBL" id="BAY83763.1"/>
    </source>
</evidence>
<evidence type="ECO:0000313" key="2">
    <source>
        <dbReference type="Proteomes" id="UP000218418"/>
    </source>
</evidence>
<dbReference type="GO" id="GO:0032259">
    <property type="term" value="P:methylation"/>
    <property type="evidence" value="ECO:0007669"/>
    <property type="project" value="UniProtKB-KW"/>
</dbReference>
<dbReference type="Pfam" id="PF13489">
    <property type="entry name" value="Methyltransf_23"/>
    <property type="match status" value="1"/>
</dbReference>
<dbReference type="AlphaFoldDB" id="A0A1Z4LRA9"/>
<gene>
    <name evidence="1" type="ORF">NIES267_32560</name>
</gene>
<keyword evidence="2" id="KW-1185">Reference proteome</keyword>
<reference evidence="1 2" key="1">
    <citation type="submission" date="2017-06" db="EMBL/GenBank/DDBJ databases">
        <title>Genome sequencing of cyanobaciteial culture collection at National Institute for Environmental Studies (NIES).</title>
        <authorList>
            <person name="Hirose Y."/>
            <person name="Shimura Y."/>
            <person name="Fujisawa T."/>
            <person name="Nakamura Y."/>
            <person name="Kawachi M."/>
        </authorList>
    </citation>
    <scope>NUCLEOTIDE SEQUENCE [LARGE SCALE GENOMIC DNA]</scope>
    <source>
        <strain evidence="1 2">NIES-267</strain>
    </source>
</reference>
<accession>A0A1Z4LRA9</accession>
<proteinExistence type="predicted"/>
<dbReference type="EMBL" id="AP018227">
    <property type="protein sequence ID" value="BAY83763.1"/>
    <property type="molecule type" value="Genomic_DNA"/>
</dbReference>
<protein>
    <submittedName>
        <fullName evidence="1">Type 12 methyltransferase</fullName>
    </submittedName>
</protein>
<dbReference type="Gene3D" id="3.40.50.150">
    <property type="entry name" value="Vaccinia Virus protein VP39"/>
    <property type="match status" value="1"/>
</dbReference>
<organism evidence="1 2">
    <name type="scientific">Calothrix parasitica NIES-267</name>
    <dbReference type="NCBI Taxonomy" id="1973488"/>
    <lineage>
        <taxon>Bacteria</taxon>
        <taxon>Bacillati</taxon>
        <taxon>Cyanobacteriota</taxon>
        <taxon>Cyanophyceae</taxon>
        <taxon>Nostocales</taxon>
        <taxon>Calotrichaceae</taxon>
        <taxon>Calothrix</taxon>
    </lineage>
</organism>
<name>A0A1Z4LRA9_9CYAN</name>
<dbReference type="InterPro" id="IPR029063">
    <property type="entry name" value="SAM-dependent_MTases_sf"/>
</dbReference>
<keyword evidence="1" id="KW-0808">Transferase</keyword>
<dbReference type="OrthoDB" id="517750at2"/>
<dbReference type="SUPFAM" id="SSF53335">
    <property type="entry name" value="S-adenosyl-L-methionine-dependent methyltransferases"/>
    <property type="match status" value="1"/>
</dbReference>